<evidence type="ECO:0000256" key="10">
    <source>
        <dbReference type="PIRNR" id="PIRNR036365"/>
    </source>
</evidence>
<evidence type="ECO:0000256" key="12">
    <source>
        <dbReference type="PROSITE-ProRule" id="PRU01211"/>
    </source>
</evidence>
<dbReference type="PANTHER" id="PTHR10127">
    <property type="entry name" value="DISCOIDIN, CUB, EGF, LAMININ , AND ZINC METALLOPROTEASE DOMAIN CONTAINING"/>
    <property type="match status" value="1"/>
</dbReference>
<name>A0A0K0DV78_STRER</name>
<evidence type="ECO:0000259" key="14">
    <source>
        <dbReference type="PROSITE" id="PS50026"/>
    </source>
</evidence>
<feature type="binding site" evidence="12">
    <location>
        <position position="102"/>
    </location>
    <ligand>
        <name>Zn(2+)</name>
        <dbReference type="ChEBI" id="CHEBI:29105"/>
        <note>catalytic</note>
    </ligand>
</feature>
<dbReference type="PROSITE" id="PS00022">
    <property type="entry name" value="EGF_1"/>
    <property type="match status" value="1"/>
</dbReference>
<dbReference type="PIRSF" id="PIRSF036365">
    <property type="entry name" value="Astacin_nematoda"/>
    <property type="match status" value="1"/>
</dbReference>
<dbReference type="InterPro" id="IPR024079">
    <property type="entry name" value="MetalloPept_cat_dom_sf"/>
</dbReference>
<feature type="disulfide bond" evidence="11">
    <location>
        <begin position="220"/>
        <end position="229"/>
    </location>
</feature>
<keyword evidence="6 12" id="KW-0862">Zinc</keyword>
<dbReference type="PANTHER" id="PTHR10127:SF780">
    <property type="entry name" value="METALLOENDOPEPTIDASE"/>
    <property type="match status" value="1"/>
</dbReference>
<dbReference type="WBParaSite" id="SSTP_0000114400.1">
    <property type="protein sequence ID" value="SSTP_0000114400.1"/>
    <property type="gene ID" value="SSTP_0000114400"/>
</dbReference>
<dbReference type="InterPro" id="IPR001506">
    <property type="entry name" value="Peptidase_M12A"/>
</dbReference>
<keyword evidence="3 12" id="KW-0645">Protease</keyword>
<dbReference type="SUPFAM" id="SSF55486">
    <property type="entry name" value="Metalloproteases ('zincins'), catalytic domain"/>
    <property type="match status" value="1"/>
</dbReference>
<keyword evidence="9" id="KW-0325">Glycoprotein</keyword>
<evidence type="ECO:0000256" key="4">
    <source>
        <dbReference type="ARBA" id="ARBA00022723"/>
    </source>
</evidence>
<feature type="disulfide bond" evidence="12">
    <location>
        <begin position="39"/>
        <end position="194"/>
    </location>
</feature>
<dbReference type="PROSITE" id="PS51864">
    <property type="entry name" value="ASTACIN"/>
    <property type="match status" value="1"/>
</dbReference>
<dbReference type="Pfam" id="PF01400">
    <property type="entry name" value="Astacin"/>
    <property type="match status" value="1"/>
</dbReference>
<reference evidence="17" key="1">
    <citation type="submission" date="2015-08" db="UniProtKB">
        <authorList>
            <consortium name="WormBaseParasite"/>
        </authorList>
    </citation>
    <scope>IDENTIFICATION</scope>
</reference>
<evidence type="ECO:0000313" key="16">
    <source>
        <dbReference type="Proteomes" id="UP000035681"/>
    </source>
</evidence>
<comment type="cofactor">
    <cofactor evidence="12 13">
        <name>Zn(2+)</name>
        <dbReference type="ChEBI" id="CHEBI:29105"/>
    </cofactor>
    <text evidence="12 13">Binds 1 zinc ion per subunit.</text>
</comment>
<sequence>MVISIFEKKWKLPIPYYVDNGVSNILVDTALSIIENKTCIKFLKYYRMVGDLKGLRYYYGNDCSSPIGQPTVKIWQSISIGEDCDSIGIIQHETMHSLGIYHEHARYDRDKYLFMVRKNIDPIYYRDVKKVSKKHSKTFGVPFDYGSVLIYDIKAYSKNEQETMIPRDKNFIKTMGTQEKITFNNIKLINMLYCQNICRNKIRCMNGGYQDPNNCNSCRCVKGFTGRWCHFLPPSSMECGKSVVMVKNTITLFVQQGRKNCIYHFFSDKRRKLGLYIIRGSFFPNKRSSCYKNNSVEIKYWNDKTSTGALFCLADNNILILTQNNHAMIYYRSIKETNYIKILLKSVVQNYNTHILRNEFLNENLT</sequence>
<comment type="caution">
    <text evidence="11">Lacks conserved residue(s) required for the propagation of feature annotation.</text>
</comment>
<evidence type="ECO:0000256" key="3">
    <source>
        <dbReference type="ARBA" id="ARBA00022670"/>
    </source>
</evidence>
<evidence type="ECO:0000313" key="17">
    <source>
        <dbReference type="WBParaSite" id="SSTP_0000114400.1"/>
    </source>
</evidence>
<dbReference type="PRINTS" id="PR00480">
    <property type="entry name" value="ASTACIN"/>
</dbReference>
<dbReference type="GO" id="GO:0005576">
    <property type="term" value="C:extracellular region"/>
    <property type="evidence" value="ECO:0007669"/>
    <property type="project" value="UniProtKB-SubCell"/>
</dbReference>
<dbReference type="Gene3D" id="3.40.390.10">
    <property type="entry name" value="Collagenase (Catalytic Domain)"/>
    <property type="match status" value="1"/>
</dbReference>
<evidence type="ECO:0000259" key="15">
    <source>
        <dbReference type="PROSITE" id="PS51864"/>
    </source>
</evidence>
<dbReference type="AlphaFoldDB" id="A0A0K0DV78"/>
<dbReference type="InterPro" id="IPR006026">
    <property type="entry name" value="Peptidase_Metallo"/>
</dbReference>
<keyword evidence="2 10" id="KW-0964">Secreted</keyword>
<feature type="binding site" evidence="12">
    <location>
        <position position="92"/>
    </location>
    <ligand>
        <name>Zn(2+)</name>
        <dbReference type="ChEBI" id="CHEBI:29105"/>
        <note>catalytic</note>
    </ligand>
</feature>
<keyword evidence="8 11" id="KW-1015">Disulfide bond</keyword>
<evidence type="ECO:0000256" key="6">
    <source>
        <dbReference type="ARBA" id="ARBA00022833"/>
    </source>
</evidence>
<keyword evidence="16" id="KW-1185">Reference proteome</keyword>
<feature type="binding site" evidence="12">
    <location>
        <position position="96"/>
    </location>
    <ligand>
        <name>Zn(2+)</name>
        <dbReference type="ChEBI" id="CHEBI:29105"/>
        <note>catalytic</note>
    </ligand>
</feature>
<accession>A0A0K0DV78</accession>
<dbReference type="GO" id="GO:0008270">
    <property type="term" value="F:zinc ion binding"/>
    <property type="evidence" value="ECO:0007669"/>
    <property type="project" value="UniProtKB-UniRule"/>
</dbReference>
<dbReference type="InterPro" id="IPR000742">
    <property type="entry name" value="EGF"/>
</dbReference>
<feature type="domain" description="EGF-like" evidence="14">
    <location>
        <begin position="190"/>
        <end position="230"/>
    </location>
</feature>
<feature type="disulfide bond" evidence="11">
    <location>
        <begin position="194"/>
        <end position="204"/>
    </location>
</feature>
<keyword evidence="11" id="KW-0245">EGF-like domain</keyword>
<dbReference type="Proteomes" id="UP000035681">
    <property type="component" value="Unplaced"/>
</dbReference>
<keyword evidence="7 12" id="KW-0482">Metalloprotease</keyword>
<evidence type="ECO:0000256" key="7">
    <source>
        <dbReference type="ARBA" id="ARBA00023049"/>
    </source>
</evidence>
<evidence type="ECO:0000256" key="1">
    <source>
        <dbReference type="ARBA" id="ARBA00004613"/>
    </source>
</evidence>
<evidence type="ECO:0000256" key="2">
    <source>
        <dbReference type="ARBA" id="ARBA00022525"/>
    </source>
</evidence>
<proteinExistence type="predicted"/>
<keyword evidence="4 12" id="KW-0479">Metal-binding</keyword>
<evidence type="ECO:0000256" key="5">
    <source>
        <dbReference type="ARBA" id="ARBA00022801"/>
    </source>
</evidence>
<dbReference type="WBParaSite" id="TCONS_00005982.p1">
    <property type="protein sequence ID" value="TCONS_00005982.p1"/>
    <property type="gene ID" value="XLOC_004185"/>
</dbReference>
<feature type="domain" description="Peptidase M12A" evidence="15">
    <location>
        <begin position="1"/>
        <end position="195"/>
    </location>
</feature>
<protein>
    <recommendedName>
        <fullName evidence="10">Zinc metalloproteinase</fullName>
    </recommendedName>
</protein>
<organism evidence="17">
    <name type="scientific">Strongyloides stercoralis</name>
    <name type="common">Threadworm</name>
    <dbReference type="NCBI Taxonomy" id="6248"/>
    <lineage>
        <taxon>Eukaryota</taxon>
        <taxon>Metazoa</taxon>
        <taxon>Ecdysozoa</taxon>
        <taxon>Nematoda</taxon>
        <taxon>Chromadorea</taxon>
        <taxon>Rhabditida</taxon>
        <taxon>Tylenchina</taxon>
        <taxon>Panagrolaimomorpha</taxon>
        <taxon>Strongyloidoidea</taxon>
        <taxon>Strongyloididae</taxon>
        <taxon>Strongyloides</taxon>
    </lineage>
</organism>
<comment type="subcellular location">
    <subcellularLocation>
        <location evidence="1 10">Secreted</location>
    </subcellularLocation>
</comment>
<keyword evidence="5 12" id="KW-0378">Hydrolase</keyword>
<feature type="active site" evidence="12">
    <location>
        <position position="93"/>
    </location>
</feature>
<dbReference type="SMART" id="SM00235">
    <property type="entry name" value="ZnMc"/>
    <property type="match status" value="1"/>
</dbReference>
<evidence type="ECO:0000256" key="13">
    <source>
        <dbReference type="RuleBase" id="RU361183"/>
    </source>
</evidence>
<evidence type="ECO:0000256" key="8">
    <source>
        <dbReference type="ARBA" id="ARBA00023157"/>
    </source>
</evidence>
<evidence type="ECO:0000256" key="11">
    <source>
        <dbReference type="PROSITE-ProRule" id="PRU00076"/>
    </source>
</evidence>
<dbReference type="GO" id="GO:0006508">
    <property type="term" value="P:proteolysis"/>
    <property type="evidence" value="ECO:0007669"/>
    <property type="project" value="UniProtKB-KW"/>
</dbReference>
<evidence type="ECO:0000256" key="9">
    <source>
        <dbReference type="ARBA" id="ARBA00023180"/>
    </source>
</evidence>
<dbReference type="PROSITE" id="PS01186">
    <property type="entry name" value="EGF_2"/>
    <property type="match status" value="1"/>
</dbReference>
<dbReference type="GO" id="GO:0018996">
    <property type="term" value="P:molting cycle, collagen and cuticulin-based cuticle"/>
    <property type="evidence" value="ECO:0007669"/>
    <property type="project" value="InterPro"/>
</dbReference>
<dbReference type="PROSITE" id="PS50026">
    <property type="entry name" value="EGF_3"/>
    <property type="match status" value="1"/>
</dbReference>
<dbReference type="GO" id="GO:0004222">
    <property type="term" value="F:metalloendopeptidase activity"/>
    <property type="evidence" value="ECO:0007669"/>
    <property type="project" value="UniProtKB-UniRule"/>
</dbReference>
<dbReference type="InterPro" id="IPR017050">
    <property type="entry name" value="Metallopeptidase_nem"/>
</dbReference>